<evidence type="ECO:0000256" key="5">
    <source>
        <dbReference type="ARBA" id="ARBA00023277"/>
    </source>
</evidence>
<dbReference type="InterPro" id="IPR036412">
    <property type="entry name" value="HAD-like_sf"/>
</dbReference>
<dbReference type="Gene3D" id="3.40.50.1000">
    <property type="entry name" value="HAD superfamily/HAD-like"/>
    <property type="match status" value="1"/>
</dbReference>
<dbReference type="EMBL" id="JAUSUR010000008">
    <property type="protein sequence ID" value="MDQ0362811.1"/>
    <property type="molecule type" value="Genomic_DNA"/>
</dbReference>
<dbReference type="InterPro" id="IPR023214">
    <property type="entry name" value="HAD_sf"/>
</dbReference>
<evidence type="ECO:0000256" key="4">
    <source>
        <dbReference type="ARBA" id="ARBA00022842"/>
    </source>
</evidence>
<proteinExistence type="inferred from homology"/>
<evidence type="ECO:0000256" key="2">
    <source>
        <dbReference type="ARBA" id="ARBA00006171"/>
    </source>
</evidence>
<keyword evidence="4" id="KW-0460">Magnesium</keyword>
<accession>A0ABU0E7X5</accession>
<protein>
    <submittedName>
        <fullName evidence="6">HAD superfamily hydrolase (TIGR01509 family)</fullName>
    </submittedName>
</protein>
<evidence type="ECO:0000256" key="1">
    <source>
        <dbReference type="ARBA" id="ARBA00001946"/>
    </source>
</evidence>
<dbReference type="InterPro" id="IPR023198">
    <property type="entry name" value="PGP-like_dom2"/>
</dbReference>
<dbReference type="CDD" id="cd07505">
    <property type="entry name" value="HAD_BPGM-like"/>
    <property type="match status" value="1"/>
</dbReference>
<evidence type="ECO:0000256" key="3">
    <source>
        <dbReference type="ARBA" id="ARBA00022723"/>
    </source>
</evidence>
<dbReference type="InterPro" id="IPR051600">
    <property type="entry name" value="Beta-PGM-like"/>
</dbReference>
<dbReference type="SFLD" id="SFLDS00003">
    <property type="entry name" value="Haloacid_Dehalogenase"/>
    <property type="match status" value="1"/>
</dbReference>
<dbReference type="GO" id="GO:0016787">
    <property type="term" value="F:hydrolase activity"/>
    <property type="evidence" value="ECO:0007669"/>
    <property type="project" value="UniProtKB-KW"/>
</dbReference>
<dbReference type="PANTHER" id="PTHR46193">
    <property type="entry name" value="6-PHOSPHOGLUCONATE PHOSPHATASE"/>
    <property type="match status" value="1"/>
</dbReference>
<dbReference type="Proteomes" id="UP001230220">
    <property type="component" value="Unassembled WGS sequence"/>
</dbReference>
<dbReference type="SFLD" id="SFLDG01129">
    <property type="entry name" value="C1.5:_HAD__Beta-PGM__Phosphata"/>
    <property type="match status" value="1"/>
</dbReference>
<comment type="caution">
    <text evidence="6">The sequence shown here is derived from an EMBL/GenBank/DDBJ whole genome shotgun (WGS) entry which is preliminary data.</text>
</comment>
<dbReference type="PANTHER" id="PTHR46193:SF18">
    <property type="entry name" value="HEXITOL PHOSPHATASE B"/>
    <property type="match status" value="1"/>
</dbReference>
<sequence length="215" mass="25043">MAIIFDFNGTMIFDGYLHDEAWKSITKELRGTPLSDEELQQHMHGVVNEKIIEYLIKDVDSQQNKCLSQYKEHVYRDMVEEHELALVEGLPEFLDYLKENNIPMTIASASIKENIDFFYDFFELGRWFNRENIVYDDGTHENKITMFKKAADILDTPIENCIVFEDSQSGIRFAREAGVTAIVGVRNDMNNNDTIMTIQDFTNPNIYKLIHKGER</sequence>
<dbReference type="SUPFAM" id="SSF56784">
    <property type="entry name" value="HAD-like"/>
    <property type="match status" value="1"/>
</dbReference>
<dbReference type="Gene3D" id="1.10.150.240">
    <property type="entry name" value="Putative phosphatase, domain 2"/>
    <property type="match status" value="1"/>
</dbReference>
<keyword evidence="6" id="KW-0378">Hydrolase</keyword>
<keyword evidence="7" id="KW-1185">Reference proteome</keyword>
<comment type="similarity">
    <text evidence="2">Belongs to the HAD-like hydrolase superfamily. CbbY/CbbZ/Gph/YieH family.</text>
</comment>
<dbReference type="RefSeq" id="WP_307410867.1">
    <property type="nucleotide sequence ID" value="NZ_JAUSUR010000008.1"/>
</dbReference>
<dbReference type="Pfam" id="PF00702">
    <property type="entry name" value="Hydrolase"/>
    <property type="match status" value="1"/>
</dbReference>
<organism evidence="6 7">
    <name type="scientific">Breznakia pachnodae</name>
    <dbReference type="NCBI Taxonomy" id="265178"/>
    <lineage>
        <taxon>Bacteria</taxon>
        <taxon>Bacillati</taxon>
        <taxon>Bacillota</taxon>
        <taxon>Erysipelotrichia</taxon>
        <taxon>Erysipelotrichales</taxon>
        <taxon>Erysipelotrichaceae</taxon>
        <taxon>Breznakia</taxon>
    </lineage>
</organism>
<keyword evidence="5" id="KW-0119">Carbohydrate metabolism</keyword>
<evidence type="ECO:0000313" key="6">
    <source>
        <dbReference type="EMBL" id="MDQ0362811.1"/>
    </source>
</evidence>
<reference evidence="6 7" key="1">
    <citation type="submission" date="2023-07" db="EMBL/GenBank/DDBJ databases">
        <title>Genomic Encyclopedia of Type Strains, Phase IV (KMG-IV): sequencing the most valuable type-strain genomes for metagenomic binning, comparative biology and taxonomic classification.</title>
        <authorList>
            <person name="Goeker M."/>
        </authorList>
    </citation>
    <scope>NUCLEOTIDE SEQUENCE [LARGE SCALE GENOMIC DNA]</scope>
    <source>
        <strain evidence="6 7">DSM 16784</strain>
    </source>
</reference>
<name>A0ABU0E7X5_9FIRM</name>
<comment type="cofactor">
    <cofactor evidence="1">
        <name>Mg(2+)</name>
        <dbReference type="ChEBI" id="CHEBI:18420"/>
    </cofactor>
</comment>
<gene>
    <name evidence="6" type="ORF">J2S15_003572</name>
</gene>
<keyword evidence="3" id="KW-0479">Metal-binding</keyword>
<evidence type="ECO:0000313" key="7">
    <source>
        <dbReference type="Proteomes" id="UP001230220"/>
    </source>
</evidence>